<protein>
    <recommendedName>
        <fullName evidence="2">DUF2760 domain-containing protein</fullName>
    </recommendedName>
</protein>
<dbReference type="KEGG" id="dalk:DSCA_08960"/>
<gene>
    <name evidence="3" type="ORF">DSCA_08960</name>
</gene>
<feature type="transmembrane region" description="Helical" evidence="1">
    <location>
        <begin position="12"/>
        <end position="34"/>
    </location>
</feature>
<evidence type="ECO:0000313" key="3">
    <source>
        <dbReference type="EMBL" id="BBO66966.1"/>
    </source>
</evidence>
<keyword evidence="1" id="KW-0812">Transmembrane</keyword>
<reference evidence="3 4" key="1">
    <citation type="submission" date="2019-11" db="EMBL/GenBank/DDBJ databases">
        <title>Comparative genomics of hydrocarbon-degrading Desulfosarcina strains.</title>
        <authorList>
            <person name="Watanabe M."/>
            <person name="Kojima H."/>
            <person name="Fukui M."/>
        </authorList>
    </citation>
    <scope>NUCLEOTIDE SEQUENCE [LARGE SCALE GENOMIC DNA]</scope>
    <source>
        <strain evidence="3 4">PL12</strain>
    </source>
</reference>
<dbReference type="RefSeq" id="WP_167527599.1">
    <property type="nucleotide sequence ID" value="NZ_AP021874.1"/>
</dbReference>
<accession>A0A5K7YDC2</accession>
<keyword evidence="1" id="KW-0472">Membrane</keyword>
<keyword evidence="1" id="KW-1133">Transmembrane helix</keyword>
<dbReference type="Pfam" id="PF10816">
    <property type="entry name" value="DUF2760"/>
    <property type="match status" value="1"/>
</dbReference>
<dbReference type="EMBL" id="AP021874">
    <property type="protein sequence ID" value="BBO66966.1"/>
    <property type="molecule type" value="Genomic_DNA"/>
</dbReference>
<sequence length="230" mass="26198">MKHPKLYKSFYGRTLVQSCFFSTVLFAVVAAFYWQLEGAGTPPNLFDYGAMFVFLFFYGLLQWMFQKNTLSQLLAGQSVLPAVEKKEPSATRESEADAKNRKNKEKRMFVHLFAVLQRQGRLMDFLQEDLSRYEDDQIGAAVRSIHENCRKTVDRYLSPEPVMKSSEGETVEIAPGFDQQAVKLVGNVVGHPPFTGILRHRGWQLHAIRLPKLSDTENPNIIAPAEVEIQ</sequence>
<proteinExistence type="predicted"/>
<dbReference type="Proteomes" id="UP000427906">
    <property type="component" value="Chromosome"/>
</dbReference>
<name>A0A5K7YDC2_9BACT</name>
<evidence type="ECO:0000259" key="2">
    <source>
        <dbReference type="Pfam" id="PF10816"/>
    </source>
</evidence>
<dbReference type="AlphaFoldDB" id="A0A5K7YDC2"/>
<feature type="transmembrane region" description="Helical" evidence="1">
    <location>
        <begin position="46"/>
        <end position="65"/>
    </location>
</feature>
<organism evidence="3 4">
    <name type="scientific">Desulfosarcina alkanivorans</name>
    <dbReference type="NCBI Taxonomy" id="571177"/>
    <lineage>
        <taxon>Bacteria</taxon>
        <taxon>Pseudomonadati</taxon>
        <taxon>Thermodesulfobacteriota</taxon>
        <taxon>Desulfobacteria</taxon>
        <taxon>Desulfobacterales</taxon>
        <taxon>Desulfosarcinaceae</taxon>
        <taxon>Desulfosarcina</taxon>
    </lineage>
</organism>
<evidence type="ECO:0000256" key="1">
    <source>
        <dbReference type="SAM" id="Phobius"/>
    </source>
</evidence>
<evidence type="ECO:0000313" key="4">
    <source>
        <dbReference type="Proteomes" id="UP000427906"/>
    </source>
</evidence>
<feature type="domain" description="DUF2760" evidence="2">
    <location>
        <begin position="108"/>
        <end position="228"/>
    </location>
</feature>
<keyword evidence="4" id="KW-1185">Reference proteome</keyword>
<dbReference type="InterPro" id="IPR021212">
    <property type="entry name" value="DUF2760"/>
</dbReference>